<gene>
    <name evidence="1" type="ORF">DX912_12410</name>
</gene>
<protein>
    <submittedName>
        <fullName evidence="1">GNAT family N-acetyltransferase</fullName>
    </submittedName>
</protein>
<comment type="caution">
    <text evidence="1">The sequence shown here is derived from an EMBL/GenBank/DDBJ whole genome shotgun (WGS) entry which is preliminary data.</text>
</comment>
<keyword evidence="2" id="KW-1185">Reference proteome</keyword>
<sequence length="199" mass="22301">MSIVVRDVREHELDSVLALNNAAGPAILPLDAARLRHFFDTAEYFRVAERDGAIAGFLIGVGSHTNHDSSNFRWFCERYPNFFYIDRIVVASRRRGGGVGRAFYADAQSYAELRYPQMACEVFLEGTNDPALLFHGSFGFHEVGQHVMEEADVRAAMLMKPLCSYAWVRETYGDALPQAPWITRPRNAVAAQRLTGTAL</sequence>
<accession>A0A3D8VAU7</accession>
<evidence type="ECO:0000313" key="1">
    <source>
        <dbReference type="EMBL" id="RDY66546.1"/>
    </source>
</evidence>
<dbReference type="InterPro" id="IPR016890">
    <property type="entry name" value="UCP028520"/>
</dbReference>
<organism evidence="1 2">
    <name type="scientific">Lysobacter soli</name>
    <dbReference type="NCBI Taxonomy" id="453783"/>
    <lineage>
        <taxon>Bacteria</taxon>
        <taxon>Pseudomonadati</taxon>
        <taxon>Pseudomonadota</taxon>
        <taxon>Gammaproteobacteria</taxon>
        <taxon>Lysobacterales</taxon>
        <taxon>Lysobacteraceae</taxon>
        <taxon>Lysobacter</taxon>
    </lineage>
</organism>
<name>A0A3D8VAU7_9GAMM</name>
<dbReference type="Pfam" id="PF00583">
    <property type="entry name" value="Acetyltransf_1"/>
    <property type="match status" value="1"/>
</dbReference>
<proteinExistence type="predicted"/>
<dbReference type="EMBL" id="QTJR01000008">
    <property type="protein sequence ID" value="RDY66546.1"/>
    <property type="molecule type" value="Genomic_DNA"/>
</dbReference>
<dbReference type="PROSITE" id="PS51186">
    <property type="entry name" value="GNAT"/>
    <property type="match status" value="1"/>
</dbReference>
<dbReference type="InterPro" id="IPR016181">
    <property type="entry name" value="Acyl_CoA_acyltransferase"/>
</dbReference>
<dbReference type="RefSeq" id="WP_115842850.1">
    <property type="nucleotide sequence ID" value="NZ_CP046603.1"/>
</dbReference>
<dbReference type="InterPro" id="IPR000182">
    <property type="entry name" value="GNAT_dom"/>
</dbReference>
<dbReference type="OrthoDB" id="6182349at2"/>
<keyword evidence="1" id="KW-0808">Transferase</keyword>
<dbReference type="GO" id="GO:0016747">
    <property type="term" value="F:acyltransferase activity, transferring groups other than amino-acyl groups"/>
    <property type="evidence" value="ECO:0007669"/>
    <property type="project" value="InterPro"/>
</dbReference>
<dbReference type="PIRSF" id="PIRSF028520">
    <property type="entry name" value="UCP028520"/>
    <property type="match status" value="1"/>
</dbReference>
<dbReference type="SUPFAM" id="SSF55729">
    <property type="entry name" value="Acyl-CoA N-acyltransferases (Nat)"/>
    <property type="match status" value="1"/>
</dbReference>
<evidence type="ECO:0000313" key="2">
    <source>
        <dbReference type="Proteomes" id="UP000256829"/>
    </source>
</evidence>
<dbReference type="Proteomes" id="UP000256829">
    <property type="component" value="Unassembled WGS sequence"/>
</dbReference>
<dbReference type="AlphaFoldDB" id="A0A3D8VAU7"/>
<reference evidence="1 2" key="1">
    <citation type="submission" date="2018-08" db="EMBL/GenBank/DDBJ databases">
        <title>Lysobacter soli KCTC 22011, whole genome shotgun sequence.</title>
        <authorList>
            <person name="Zhang X."/>
            <person name="Feng G."/>
            <person name="Zhu H."/>
        </authorList>
    </citation>
    <scope>NUCLEOTIDE SEQUENCE [LARGE SCALE GENOMIC DNA]</scope>
    <source>
        <strain evidence="1 2">KCTC 22011</strain>
    </source>
</reference>
<dbReference type="Gene3D" id="3.40.630.30">
    <property type="match status" value="1"/>
</dbReference>